<dbReference type="InterPro" id="IPR031168">
    <property type="entry name" value="G_TrmE"/>
</dbReference>
<dbReference type="GO" id="GO:0005525">
    <property type="term" value="F:GTP binding"/>
    <property type="evidence" value="ECO:0007669"/>
    <property type="project" value="UniProtKB-KW"/>
</dbReference>
<feature type="region of interest" description="Disordered" evidence="7">
    <location>
        <begin position="499"/>
        <end position="519"/>
    </location>
</feature>
<dbReference type="Gene3D" id="1.20.120.430">
    <property type="entry name" value="tRNA modification GTPase MnmE domain 2"/>
    <property type="match status" value="1"/>
</dbReference>
<evidence type="ECO:0000259" key="10">
    <source>
        <dbReference type="Pfam" id="PF12631"/>
    </source>
</evidence>
<evidence type="ECO:0000256" key="5">
    <source>
        <dbReference type="ARBA" id="ARBA00023134"/>
    </source>
</evidence>
<feature type="repeat" description="RCC1" evidence="6">
    <location>
        <begin position="349"/>
        <end position="408"/>
    </location>
</feature>
<dbReference type="InterPro" id="IPR027417">
    <property type="entry name" value="P-loop_NTPase"/>
</dbReference>
<dbReference type="Pfam" id="PF01926">
    <property type="entry name" value="MMR_HSR1"/>
    <property type="match status" value="1"/>
</dbReference>
<comment type="caution">
    <text evidence="12">The sequence shown here is derived from an EMBL/GenBank/DDBJ whole genome shotgun (WGS) entry which is preliminary data.</text>
</comment>
<dbReference type="Proteomes" id="UP000242875">
    <property type="component" value="Unassembled WGS sequence"/>
</dbReference>
<evidence type="ECO:0000256" key="6">
    <source>
        <dbReference type="PROSITE-ProRule" id="PRU00235"/>
    </source>
</evidence>
<evidence type="ECO:0000259" key="11">
    <source>
        <dbReference type="Pfam" id="PF25390"/>
    </source>
</evidence>
<feature type="compositionally biased region" description="Polar residues" evidence="7">
    <location>
        <begin position="75"/>
        <end position="99"/>
    </location>
</feature>
<dbReference type="Pfam" id="PF10396">
    <property type="entry name" value="TrmE_N"/>
    <property type="match status" value="1"/>
</dbReference>
<evidence type="ECO:0000256" key="3">
    <source>
        <dbReference type="ARBA" id="ARBA00022737"/>
    </source>
</evidence>
<dbReference type="HAMAP" id="MF_00379">
    <property type="entry name" value="GTPase_MnmE"/>
    <property type="match status" value="1"/>
</dbReference>
<evidence type="ECO:0000259" key="8">
    <source>
        <dbReference type="Pfam" id="PF01926"/>
    </source>
</evidence>
<dbReference type="PROSITE" id="PS50012">
    <property type="entry name" value="RCC1_3"/>
    <property type="match status" value="2"/>
</dbReference>
<dbReference type="GO" id="GO:0005739">
    <property type="term" value="C:mitochondrion"/>
    <property type="evidence" value="ECO:0007669"/>
    <property type="project" value="TreeGrafter"/>
</dbReference>
<evidence type="ECO:0000313" key="13">
    <source>
        <dbReference type="Proteomes" id="UP000242875"/>
    </source>
</evidence>
<dbReference type="Gene3D" id="3.40.50.300">
    <property type="entry name" value="P-loop containing nucleotide triphosphate hydrolases"/>
    <property type="match status" value="1"/>
</dbReference>
<feature type="repeat" description="RCC1" evidence="6">
    <location>
        <begin position="471"/>
        <end position="545"/>
    </location>
</feature>
<dbReference type="InterPro" id="IPR058923">
    <property type="entry name" value="RCC1-like_dom"/>
</dbReference>
<dbReference type="InterPro" id="IPR000408">
    <property type="entry name" value="Reg_chr_condens"/>
</dbReference>
<dbReference type="Gene3D" id="3.30.1360.120">
    <property type="entry name" value="Probable tRNA modification gtpase trme, domain 1"/>
    <property type="match status" value="1"/>
</dbReference>
<feature type="domain" description="G" evidence="8">
    <location>
        <begin position="864"/>
        <end position="960"/>
    </location>
</feature>
<evidence type="ECO:0008006" key="14">
    <source>
        <dbReference type="Google" id="ProtNLM"/>
    </source>
</evidence>
<feature type="domain" description="RCC1-like" evidence="11">
    <location>
        <begin position="226"/>
        <end position="561"/>
    </location>
</feature>
<sequence length="1148" mass="126834">MIKGSASQQKQAEQASTQTESLSPILNDDSLSERDDEVLLVGDDTSSIPASTQSPKRKRRSQIIPTPLKRKRASSGFSEQDSLRSQSPLARATSRSHSLPLTPARGDVLSADTYTPTKEHSPLFRRSQSIPRKRLPIPKYTPTPLTKSPAPRLQDIISLEQANGSTFLRKLRQAQDEADKEEGDREMQGSRVLIMPDHALRQVNGGVQVPLSPQVEHGYRTYTTIGVTRTYTLLISSNKKLFACSNKGLAEQAEHAQDLLDKPVVDNRIKTLTCGRDFAAALTMDGQVFCGGTYSTSTSTLCINTAQSLPESAERTRESILSLFEPLSRAIVISISAGREHLMALTDEGDVYTWGNGEKHQLGRRTVDRHARDGFAPERIRFKKSRSETISIRSIGGGWFHCFAVDHENHVWSWGWNDDLQCCLSESEGGDAPVVALPSRAHVLEPIVQQGLGVRMLTGGEDFTVLLLQNGQVWTWGRVDRGSCGIGRLEELIQDPSIEYTDPTADEGDPVRQAATRSPHQVKRLPQDISAVRCGRWHVTALTTTGDLWQWGTTFQSQSSSLCDYTPRRIWVASQHGRVIDVTLLEVADYVKSAGRLRYFNQGALRPTIFALSSGHGKAGVAIVRASGPNVKQAIQDMTRRVYRKNLVGLELDSKTDEVQPNGGSLIPRKAHYREIVHPRTYEVLDRGLVLYFPGTEFNARSILDLTRRPRPGPNSFTGEDVVEFHIHGGNAVVKGVIEALHAMEGFRLAERGEFARRAFDNDRLDLTEVEGLSDLINAETEMQRRVALSQAGGTLRALYDTWRIDLIHSMALFEAVIDFGEDEQIEDDVLETAQSNLQQLQAAIQQHLNDGQRGEILRSGVHVTISGPPNAGKSTLLNWLAKRPVSIVSETPGTTRDVVEASLNIAGYPVIFSDTAGLRRTLDPIEVEGIRRARERASATDIQICVIPVTAIMRTHDHTDDDSSLTLDSAALPPLMDRQTLLLINKVDQLSSDAETRSSSHPHLNGCSRRSLGLKVYECNHLQHANFPPPENILLTSFTTEQGLGSLLDHVKAMVQRVVEGGESNASFTSSNAIITHERYRVQLEACLQHVSTVLEGLCVMDFENLPDVVLLAEELRLAANAIGRITGRVDVEDVLDIIFSEFCIGK</sequence>
<dbReference type="GO" id="GO:0002098">
    <property type="term" value="P:tRNA wobble uridine modification"/>
    <property type="evidence" value="ECO:0007669"/>
    <property type="project" value="TreeGrafter"/>
</dbReference>
<organism evidence="12 13">
    <name type="scientific">Bifiguratus adelaidae</name>
    <dbReference type="NCBI Taxonomy" id="1938954"/>
    <lineage>
        <taxon>Eukaryota</taxon>
        <taxon>Fungi</taxon>
        <taxon>Fungi incertae sedis</taxon>
        <taxon>Mucoromycota</taxon>
        <taxon>Mucoromycotina</taxon>
        <taxon>Endogonomycetes</taxon>
        <taxon>Endogonales</taxon>
        <taxon>Endogonales incertae sedis</taxon>
        <taxon>Bifiguratus</taxon>
    </lineage>
</organism>
<reference evidence="12 13" key="1">
    <citation type="journal article" date="2017" name="Mycologia">
        <title>Bifiguratus adelaidae, gen. et sp. nov., a new member of Mucoromycotina in endophytic and soil-dwelling habitats.</title>
        <authorList>
            <person name="Torres-Cruz T.J."/>
            <person name="Billingsley Tobias T.L."/>
            <person name="Almatruk M."/>
            <person name="Hesse C."/>
            <person name="Kuske C.R."/>
            <person name="Desiro A."/>
            <person name="Benucci G.M."/>
            <person name="Bonito G."/>
            <person name="Stajich J.E."/>
            <person name="Dunlap C."/>
            <person name="Arnold A.E."/>
            <person name="Porras-Alfaro A."/>
        </authorList>
    </citation>
    <scope>NUCLEOTIDE SEQUENCE [LARGE SCALE GENOMIC DNA]</scope>
    <source>
        <strain evidence="12 13">AZ0501</strain>
    </source>
</reference>
<dbReference type="InterPro" id="IPR025867">
    <property type="entry name" value="MnmE_helical"/>
</dbReference>
<dbReference type="OrthoDB" id="188276at2759"/>
<dbReference type="CDD" id="cd04164">
    <property type="entry name" value="trmE"/>
    <property type="match status" value="1"/>
</dbReference>
<dbReference type="Pfam" id="PF12631">
    <property type="entry name" value="MnmE_helical"/>
    <property type="match status" value="1"/>
</dbReference>
<dbReference type="InterPro" id="IPR018948">
    <property type="entry name" value="GTP-bd_TrmE_N"/>
</dbReference>
<dbReference type="CDD" id="cd14858">
    <property type="entry name" value="TrmE_N"/>
    <property type="match status" value="1"/>
</dbReference>
<dbReference type="InterPro" id="IPR006073">
    <property type="entry name" value="GTP-bd"/>
</dbReference>
<name>A0A261Y167_9FUNG</name>
<dbReference type="PROSITE" id="PS00626">
    <property type="entry name" value="RCC1_2"/>
    <property type="match status" value="1"/>
</dbReference>
<evidence type="ECO:0000256" key="4">
    <source>
        <dbReference type="ARBA" id="ARBA00022741"/>
    </source>
</evidence>
<dbReference type="InterPro" id="IPR005225">
    <property type="entry name" value="Small_GTP-bd"/>
</dbReference>
<keyword evidence="4" id="KW-0547">Nucleotide-binding</keyword>
<dbReference type="InterPro" id="IPR009091">
    <property type="entry name" value="RCC1/BLIP-II"/>
</dbReference>
<dbReference type="PANTHER" id="PTHR42714:SF2">
    <property type="entry name" value="TRNA MODIFICATION GTPASE GTPBP3, MITOCHONDRIAL"/>
    <property type="match status" value="1"/>
</dbReference>
<dbReference type="GO" id="GO:0030488">
    <property type="term" value="P:tRNA methylation"/>
    <property type="evidence" value="ECO:0007669"/>
    <property type="project" value="TreeGrafter"/>
</dbReference>
<feature type="compositionally biased region" description="Polar residues" evidence="7">
    <location>
        <begin position="44"/>
        <end position="54"/>
    </location>
</feature>
<evidence type="ECO:0000256" key="7">
    <source>
        <dbReference type="SAM" id="MobiDB-lite"/>
    </source>
</evidence>
<dbReference type="SUPFAM" id="SSF50985">
    <property type="entry name" value="RCC1/BLIP-II"/>
    <property type="match status" value="1"/>
</dbReference>
<dbReference type="EMBL" id="MVBO01000048">
    <property type="protein sequence ID" value="OZJ04244.1"/>
    <property type="molecule type" value="Genomic_DNA"/>
</dbReference>
<evidence type="ECO:0000313" key="12">
    <source>
        <dbReference type="EMBL" id="OZJ04244.1"/>
    </source>
</evidence>
<dbReference type="SUPFAM" id="SSF52540">
    <property type="entry name" value="P-loop containing nucleoside triphosphate hydrolases"/>
    <property type="match status" value="1"/>
</dbReference>
<feature type="region of interest" description="Disordered" evidence="7">
    <location>
        <begin position="1"/>
        <end position="108"/>
    </location>
</feature>
<dbReference type="InterPro" id="IPR027266">
    <property type="entry name" value="TrmE/GcvT-like"/>
</dbReference>
<protein>
    <recommendedName>
        <fullName evidence="14">TrmE-type G domain-containing protein</fullName>
    </recommendedName>
</protein>
<dbReference type="InterPro" id="IPR004520">
    <property type="entry name" value="GTPase_MnmE"/>
</dbReference>
<comment type="similarity">
    <text evidence="1">Belongs to the TRAFAC class TrmE-Era-EngA-EngB-Septin-like GTPase superfamily. TrmE GTPase family.</text>
</comment>
<dbReference type="Gene3D" id="2.130.10.30">
    <property type="entry name" value="Regulator of chromosome condensation 1/beta-lactamase-inhibitor protein II"/>
    <property type="match status" value="1"/>
</dbReference>
<keyword evidence="13" id="KW-1185">Reference proteome</keyword>
<evidence type="ECO:0000256" key="1">
    <source>
        <dbReference type="ARBA" id="ARBA00011043"/>
    </source>
</evidence>
<evidence type="ECO:0000259" key="9">
    <source>
        <dbReference type="Pfam" id="PF10396"/>
    </source>
</evidence>
<feature type="domain" description="MnmE helical" evidence="10">
    <location>
        <begin position="767"/>
        <end position="1145"/>
    </location>
</feature>
<keyword evidence="3" id="KW-0677">Repeat</keyword>
<keyword evidence="5" id="KW-0342">GTP-binding</keyword>
<dbReference type="InterPro" id="IPR027368">
    <property type="entry name" value="MnmE_dom2"/>
</dbReference>
<feature type="compositionally biased region" description="Low complexity" evidence="7">
    <location>
        <begin position="1"/>
        <end position="20"/>
    </location>
</feature>
<dbReference type="NCBIfam" id="NF003661">
    <property type="entry name" value="PRK05291.1-3"/>
    <property type="match status" value="1"/>
</dbReference>
<feature type="domain" description="GTP-binding protein TrmE N-terminal" evidence="9">
    <location>
        <begin position="608"/>
        <end position="764"/>
    </location>
</feature>
<keyword evidence="2" id="KW-0819">tRNA processing</keyword>
<evidence type="ECO:0000256" key="2">
    <source>
        <dbReference type="ARBA" id="ARBA00022694"/>
    </source>
</evidence>
<dbReference type="Pfam" id="PF25390">
    <property type="entry name" value="WD40_RLD"/>
    <property type="match status" value="1"/>
</dbReference>
<dbReference type="NCBIfam" id="TIGR00231">
    <property type="entry name" value="small_GTP"/>
    <property type="match status" value="1"/>
</dbReference>
<dbReference type="AlphaFoldDB" id="A0A261Y167"/>
<gene>
    <name evidence="12" type="ORF">BZG36_04243</name>
</gene>
<dbReference type="SUPFAM" id="SSF116878">
    <property type="entry name" value="TrmE connector domain"/>
    <property type="match status" value="1"/>
</dbReference>
<dbReference type="PANTHER" id="PTHR42714">
    <property type="entry name" value="TRNA MODIFICATION GTPASE GTPBP3"/>
    <property type="match status" value="1"/>
</dbReference>
<proteinExistence type="inferred from homology"/>
<dbReference type="GO" id="GO:0003924">
    <property type="term" value="F:GTPase activity"/>
    <property type="evidence" value="ECO:0007669"/>
    <property type="project" value="InterPro"/>
</dbReference>
<accession>A0A261Y167</accession>